<feature type="region of interest" description="Disordered" evidence="1">
    <location>
        <begin position="132"/>
        <end position="151"/>
    </location>
</feature>
<accession>A0A6A5TI54</accession>
<proteinExistence type="predicted"/>
<keyword evidence="3" id="KW-1185">Reference proteome</keyword>
<evidence type="ECO:0000313" key="2">
    <source>
        <dbReference type="EMBL" id="KAF1951840.1"/>
    </source>
</evidence>
<dbReference type="Proteomes" id="UP000800035">
    <property type="component" value="Unassembled WGS sequence"/>
</dbReference>
<reference evidence="2" key="1">
    <citation type="journal article" date="2020" name="Stud. Mycol.">
        <title>101 Dothideomycetes genomes: a test case for predicting lifestyles and emergence of pathogens.</title>
        <authorList>
            <person name="Haridas S."/>
            <person name="Albert R."/>
            <person name="Binder M."/>
            <person name="Bloem J."/>
            <person name="Labutti K."/>
            <person name="Salamov A."/>
            <person name="Andreopoulos B."/>
            <person name="Baker S."/>
            <person name="Barry K."/>
            <person name="Bills G."/>
            <person name="Bluhm B."/>
            <person name="Cannon C."/>
            <person name="Castanera R."/>
            <person name="Culley D."/>
            <person name="Daum C."/>
            <person name="Ezra D."/>
            <person name="Gonzalez J."/>
            <person name="Henrissat B."/>
            <person name="Kuo A."/>
            <person name="Liang C."/>
            <person name="Lipzen A."/>
            <person name="Lutzoni F."/>
            <person name="Magnuson J."/>
            <person name="Mondo S."/>
            <person name="Nolan M."/>
            <person name="Ohm R."/>
            <person name="Pangilinan J."/>
            <person name="Park H.-J."/>
            <person name="Ramirez L."/>
            <person name="Alfaro M."/>
            <person name="Sun H."/>
            <person name="Tritt A."/>
            <person name="Yoshinaga Y."/>
            <person name="Zwiers L.-H."/>
            <person name="Turgeon B."/>
            <person name="Goodwin S."/>
            <person name="Spatafora J."/>
            <person name="Crous P."/>
            <person name="Grigoriev I."/>
        </authorList>
    </citation>
    <scope>NUCLEOTIDE SEQUENCE</scope>
    <source>
        <strain evidence="2">CBS 675.92</strain>
    </source>
</reference>
<sequence length="159" mass="17498">MHSRMRGTPTAKDDAKHKQSSVPRTSSCSLQGFPIQMRSRPSTGLPPELSMSGMLPPGVALQTPEHGLAYTQQYTKCRAHIVPRSTGRAAGRARANIDREHGAWHHRRWQCLFYLMFGCRDPVRFVSCRLGHGNASSRPSPPTDDGVTGRAKLGLRVPG</sequence>
<dbReference type="EMBL" id="ML977014">
    <property type="protein sequence ID" value="KAF1951840.1"/>
    <property type="molecule type" value="Genomic_DNA"/>
</dbReference>
<feature type="region of interest" description="Disordered" evidence="1">
    <location>
        <begin position="1"/>
        <end position="60"/>
    </location>
</feature>
<dbReference type="AlphaFoldDB" id="A0A6A5TI54"/>
<feature type="compositionally biased region" description="Polar residues" evidence="1">
    <location>
        <begin position="20"/>
        <end position="30"/>
    </location>
</feature>
<evidence type="ECO:0000313" key="3">
    <source>
        <dbReference type="Proteomes" id="UP000800035"/>
    </source>
</evidence>
<gene>
    <name evidence="2" type="ORF">CC80DRAFT_187498</name>
</gene>
<protein>
    <submittedName>
        <fullName evidence="2">Uncharacterized protein</fullName>
    </submittedName>
</protein>
<name>A0A6A5TI54_9PLEO</name>
<evidence type="ECO:0000256" key="1">
    <source>
        <dbReference type="SAM" id="MobiDB-lite"/>
    </source>
</evidence>
<organism evidence="2 3">
    <name type="scientific">Byssothecium circinans</name>
    <dbReference type="NCBI Taxonomy" id="147558"/>
    <lineage>
        <taxon>Eukaryota</taxon>
        <taxon>Fungi</taxon>
        <taxon>Dikarya</taxon>
        <taxon>Ascomycota</taxon>
        <taxon>Pezizomycotina</taxon>
        <taxon>Dothideomycetes</taxon>
        <taxon>Pleosporomycetidae</taxon>
        <taxon>Pleosporales</taxon>
        <taxon>Massarineae</taxon>
        <taxon>Massarinaceae</taxon>
        <taxon>Byssothecium</taxon>
    </lineage>
</organism>